<dbReference type="Proteomes" id="UP000224974">
    <property type="component" value="Unassembled WGS sequence"/>
</dbReference>
<comment type="similarity">
    <text evidence="1 5">Belongs to the flavin oxidoreductase frp family.</text>
</comment>
<organism evidence="7 9">
    <name type="scientific">Budvicia aquatica</name>
    <dbReference type="NCBI Taxonomy" id="82979"/>
    <lineage>
        <taxon>Bacteria</taxon>
        <taxon>Pseudomonadati</taxon>
        <taxon>Pseudomonadota</taxon>
        <taxon>Gammaproteobacteria</taxon>
        <taxon>Enterobacterales</taxon>
        <taxon>Budviciaceae</taxon>
        <taxon>Budvicia</taxon>
    </lineage>
</organism>
<evidence type="ECO:0000259" key="6">
    <source>
        <dbReference type="Pfam" id="PF00881"/>
    </source>
</evidence>
<name>A0A2C6DPX8_9GAMM</name>
<dbReference type="InterPro" id="IPR000415">
    <property type="entry name" value="Nitroreductase-like"/>
</dbReference>
<feature type="domain" description="Nitroreductase" evidence="6">
    <location>
        <begin position="11"/>
        <end position="159"/>
    </location>
</feature>
<dbReference type="PIRSF" id="PIRSF005426">
    <property type="entry name" value="Frp"/>
    <property type="match status" value="1"/>
</dbReference>
<proteinExistence type="inferred from homology"/>
<evidence type="ECO:0000256" key="4">
    <source>
        <dbReference type="ARBA" id="ARBA00023002"/>
    </source>
</evidence>
<dbReference type="Proteomes" id="UP000373449">
    <property type="component" value="Unassembled WGS sequence"/>
</dbReference>
<evidence type="ECO:0000313" key="10">
    <source>
        <dbReference type="Proteomes" id="UP000373449"/>
    </source>
</evidence>
<evidence type="ECO:0000256" key="5">
    <source>
        <dbReference type="PIRNR" id="PIRNR005426"/>
    </source>
</evidence>
<keyword evidence="5" id="KW-0521">NADP</keyword>
<dbReference type="GO" id="GO:0016491">
    <property type="term" value="F:oxidoreductase activity"/>
    <property type="evidence" value="ECO:0007669"/>
    <property type="project" value="UniProtKB-UniRule"/>
</dbReference>
<dbReference type="EMBL" id="CAADJA010000002">
    <property type="protein sequence ID" value="VFS50645.1"/>
    <property type="molecule type" value="Genomic_DNA"/>
</dbReference>
<evidence type="ECO:0000256" key="2">
    <source>
        <dbReference type="ARBA" id="ARBA00022630"/>
    </source>
</evidence>
<reference evidence="8 10" key="3">
    <citation type="submission" date="2019-03" db="EMBL/GenBank/DDBJ databases">
        <authorList>
            <consortium name="Pathogen Informatics"/>
        </authorList>
    </citation>
    <scope>NUCLEOTIDE SEQUENCE [LARGE SCALE GENOMIC DNA]</scope>
    <source>
        <strain evidence="8 10">NCTC12282</strain>
    </source>
</reference>
<evidence type="ECO:0000256" key="1">
    <source>
        <dbReference type="ARBA" id="ARBA00008366"/>
    </source>
</evidence>
<dbReference type="PANTHER" id="PTHR43425">
    <property type="entry name" value="OXYGEN-INSENSITIVE NADPH NITROREDUCTASE"/>
    <property type="match status" value="1"/>
</dbReference>
<evidence type="ECO:0000313" key="8">
    <source>
        <dbReference type="EMBL" id="VFS50645.1"/>
    </source>
</evidence>
<dbReference type="NCBIfam" id="NF008033">
    <property type="entry name" value="PRK10765.1"/>
    <property type="match status" value="1"/>
</dbReference>
<dbReference type="Pfam" id="PF00881">
    <property type="entry name" value="Nitroreductase"/>
    <property type="match status" value="1"/>
</dbReference>
<protein>
    <submittedName>
        <fullName evidence="7">Oxygen-insensitive NADPH nitroreductase</fullName>
        <ecNumber evidence="8">1.-.-.-</ecNumber>
    </submittedName>
</protein>
<dbReference type="CDD" id="cd02146">
    <property type="entry name" value="NfsA-like"/>
    <property type="match status" value="1"/>
</dbReference>
<keyword evidence="4 5" id="KW-0560">Oxidoreductase</keyword>
<keyword evidence="2 5" id="KW-0285">Flavoprotein</keyword>
<dbReference type="InterPro" id="IPR016446">
    <property type="entry name" value="Flavin_OxRdtase_Frp"/>
</dbReference>
<dbReference type="EC" id="1.-.-.-" evidence="8"/>
<dbReference type="InterPro" id="IPR029479">
    <property type="entry name" value="Nitroreductase"/>
</dbReference>
<dbReference type="AlphaFoldDB" id="A0A2C6DPX8"/>
<keyword evidence="3 5" id="KW-0288">FMN</keyword>
<reference evidence="9" key="1">
    <citation type="submission" date="2017-09" db="EMBL/GenBank/DDBJ databases">
        <title>FDA dAtabase for Regulatory Grade micrObial Sequences (FDA-ARGOS): Supporting development and validation of Infectious Disease Dx tests.</title>
        <authorList>
            <person name="Minogue T."/>
            <person name="Wolcott M."/>
            <person name="Wasieloski L."/>
            <person name="Aguilar W."/>
            <person name="Moore D."/>
            <person name="Tallon L."/>
            <person name="Sadzewicz L."/>
            <person name="Ott S."/>
            <person name="Zhao X."/>
            <person name="Nagaraj S."/>
            <person name="Vavikolanu K."/>
            <person name="Aluvathingal J."/>
            <person name="Nadendla S."/>
            <person name="Sichtig H."/>
        </authorList>
    </citation>
    <scope>NUCLEOTIDE SEQUENCE [LARGE SCALE GENOMIC DNA]</scope>
    <source>
        <strain evidence="9">FDAARGOS_387</strain>
    </source>
</reference>
<dbReference type="PANTHER" id="PTHR43425:SF2">
    <property type="entry name" value="OXYGEN-INSENSITIVE NADPH NITROREDUCTASE"/>
    <property type="match status" value="1"/>
</dbReference>
<dbReference type="EMBL" id="PDDX01000001">
    <property type="protein sequence ID" value="PHI30844.1"/>
    <property type="molecule type" value="Genomic_DNA"/>
</dbReference>
<reference evidence="7" key="2">
    <citation type="submission" date="2017-09" db="EMBL/GenBank/DDBJ databases">
        <title>FDA dAtabase for Regulatory Grade micrObial Sequences (FDA-ARGOS): Supporting development and validation of Infectious Disease Dx tests.</title>
        <authorList>
            <person name="Minogue T."/>
            <person name="Wolcott M."/>
            <person name="Wasieloski L."/>
            <person name="Aguilar W."/>
            <person name="Moore D."/>
            <person name="Tallon L.J."/>
            <person name="Sadzewicz L."/>
            <person name="Ott S."/>
            <person name="Zhao X."/>
            <person name="Nagaraj S."/>
            <person name="Vavikolanu K."/>
            <person name="Aluvathingal J."/>
            <person name="Nadendla S."/>
            <person name="Sichtig H."/>
        </authorList>
    </citation>
    <scope>NUCLEOTIDE SEQUENCE</scope>
    <source>
        <strain evidence="7">FDAARGOS_387</strain>
    </source>
</reference>
<sequence>MTPTIELICAHRSIRAFTPQAISEEQRNAIIRAAQSASSSSFLQCTSIIRVTDHNLRQSLVEASGGQKYVAQAAEFWVFCADFHRNQAICPEAQLGFAEQLLLGSVDTAIMAQNALTAAESLGLGGVYIGGLRNNISRVTELLELPKHVLPLFGLCLGHPDQQPELKPRLPVGIIMHENHYQPLNRALLAEYDAHIEAYYEARTDNKKHANWSEQISATVAKESRPFILEYLHKQGWATR</sequence>
<keyword evidence="9" id="KW-1185">Reference proteome</keyword>
<gene>
    <name evidence="8" type="primary">nfsA</name>
    <name evidence="7" type="ORF">CRN84_16625</name>
    <name evidence="8" type="ORF">NCTC12282_04613</name>
</gene>
<evidence type="ECO:0000256" key="3">
    <source>
        <dbReference type="ARBA" id="ARBA00022643"/>
    </source>
</evidence>
<dbReference type="Gene3D" id="3.40.109.10">
    <property type="entry name" value="NADH Oxidase"/>
    <property type="match status" value="1"/>
</dbReference>
<evidence type="ECO:0000313" key="9">
    <source>
        <dbReference type="Proteomes" id="UP000224974"/>
    </source>
</evidence>
<evidence type="ECO:0000313" key="7">
    <source>
        <dbReference type="EMBL" id="PHI30844.1"/>
    </source>
</evidence>
<accession>A0A2C6DPX8</accession>
<dbReference type="OrthoDB" id="3181400at2"/>
<dbReference type="STRING" id="1111728.GCA_000427805_01132"/>
<dbReference type="SUPFAM" id="SSF55469">
    <property type="entry name" value="FMN-dependent nitroreductase-like"/>
    <property type="match status" value="1"/>
</dbReference>
<dbReference type="RefSeq" id="WP_029094250.1">
    <property type="nucleotide sequence ID" value="NZ_CAADJA010000002.1"/>
</dbReference>